<dbReference type="PROSITE" id="PS50887">
    <property type="entry name" value="GGDEF"/>
    <property type="match status" value="1"/>
</dbReference>
<evidence type="ECO:0000256" key="6">
    <source>
        <dbReference type="PIRNR" id="PIRNR026583"/>
    </source>
</evidence>
<dbReference type="InterPro" id="IPR001667">
    <property type="entry name" value="DDH_dom"/>
</dbReference>
<feature type="transmembrane region" description="Helical" evidence="8">
    <location>
        <begin position="20"/>
        <end position="38"/>
    </location>
</feature>
<feature type="transmembrane region" description="Helical" evidence="8">
    <location>
        <begin position="44"/>
        <end position="60"/>
    </location>
</feature>
<evidence type="ECO:0000256" key="3">
    <source>
        <dbReference type="ARBA" id="ARBA00022692"/>
    </source>
</evidence>
<feature type="binding site" evidence="7">
    <location>
        <position position="363"/>
    </location>
    <ligand>
        <name>Mn(2+)</name>
        <dbReference type="ChEBI" id="CHEBI:29035"/>
        <label>2</label>
    </ligand>
</feature>
<sequence length="666" mass="75720">MNREDKKSSSFSWSQSSQLLLTVIIIIQFILVITGLVIRPMLGLGMLILVGLSYFIILQLKKRYLAEIEDYVQHLSVRVKKGEEESLVKMPIGIILYDEDNDNQIEWLNPYMMGQISGKNIIGRNLNKQAPVLVEKLEKNKEKNNFYIHYNDKTFQVIREKDQQILYFLDITQRYNIEQKYLNSRPVIGFLLLDNYDELTRSMDDREILKFDTLLTTYFSNWFKQRNIYYKKIDDDRYLLVTNREELADMEEEKFNIIDSIRERTSKRSAPLTISLGLSYSDDNDYHQMAESAESNVELALARGGDQAIINKVGEDPQFYGGKSDPMVKRTRVRARMVTQALESLINQSETVFVMGHKQSDLDSVGSSLGVRRIAELNDKEAFVVIDQDELNNDVRYVIDESLENDQIGPYIISPREAVKKADENSLVIMVDHHRTSMSLAAELIDISNRLVIIDHHRRGNEFPEDPTLVYIEPYASSASELVTEMFEYASNEGLPINALEATALLGGIVVDSNNFSLRTGSRTFNAASFLQSVGADNKIIRDILSEKPEVFIERSRLIEKMEEVIKGVYITCGSEEKEYNPIIAAQTADTMLTLTGVEASFVITQRPDKLIGISARSSGRINVQVIMEKMGGGGHLSNAATQLKDVSLKEAKEQLVETIHDLLGQ</sequence>
<organism evidence="10 11">
    <name type="scientific">Atopococcus tabaci</name>
    <dbReference type="NCBI Taxonomy" id="269774"/>
    <lineage>
        <taxon>Bacteria</taxon>
        <taxon>Bacillati</taxon>
        <taxon>Bacillota</taxon>
        <taxon>Bacilli</taxon>
        <taxon>Lactobacillales</taxon>
        <taxon>Carnobacteriaceae</taxon>
        <taxon>Atopococcus</taxon>
    </lineage>
</organism>
<comment type="cofactor">
    <cofactor evidence="7">
        <name>Mn(2+)</name>
        <dbReference type="ChEBI" id="CHEBI:29035"/>
    </cofactor>
    <text evidence="7">For phosphodiesterase activity, probably binds 2 Mn(2+) per subunit.</text>
</comment>
<dbReference type="InterPro" id="IPR000160">
    <property type="entry name" value="GGDEF_dom"/>
</dbReference>
<comment type="catalytic activity">
    <reaction evidence="6">
        <text>3',3'-c-di-AMP + H2O = 5'-O-phosphonoadenylyl-(3'-&gt;5')-adenosine + H(+)</text>
        <dbReference type="Rhea" id="RHEA:54420"/>
        <dbReference type="ChEBI" id="CHEBI:15377"/>
        <dbReference type="ChEBI" id="CHEBI:15378"/>
        <dbReference type="ChEBI" id="CHEBI:71500"/>
        <dbReference type="ChEBI" id="CHEBI:138171"/>
    </reaction>
</comment>
<dbReference type="Pfam" id="PF02272">
    <property type="entry name" value="DHHA1"/>
    <property type="match status" value="1"/>
</dbReference>
<keyword evidence="6" id="KW-0378">Hydrolase</keyword>
<feature type="domain" description="GGDEF" evidence="9">
    <location>
        <begin position="184"/>
        <end position="313"/>
    </location>
</feature>
<evidence type="ECO:0000256" key="1">
    <source>
        <dbReference type="ARBA" id="ARBA00004651"/>
    </source>
</evidence>
<feature type="binding site" evidence="7">
    <location>
        <position position="357"/>
    </location>
    <ligand>
        <name>Mn(2+)</name>
        <dbReference type="ChEBI" id="CHEBI:29035"/>
        <label>1</label>
    </ligand>
</feature>
<proteinExistence type="inferred from homology"/>
<dbReference type="InterPro" id="IPR049553">
    <property type="entry name" value="GdpP-like_PAS"/>
</dbReference>
<dbReference type="Gene3D" id="3.30.450.20">
    <property type="entry name" value="PAS domain"/>
    <property type="match status" value="1"/>
</dbReference>
<keyword evidence="4 8" id="KW-1133">Transmembrane helix</keyword>
<dbReference type="SUPFAM" id="SSF64182">
    <property type="entry name" value="DHH phosphoesterases"/>
    <property type="match status" value="1"/>
</dbReference>
<evidence type="ECO:0000313" key="10">
    <source>
        <dbReference type="EMBL" id="MDO5457472.1"/>
    </source>
</evidence>
<dbReference type="Pfam" id="PF24898">
    <property type="entry name" value="GGDEF_GdpP"/>
    <property type="match status" value="1"/>
</dbReference>
<dbReference type="PANTHER" id="PTHR47618:SF2">
    <property type="entry name" value="CYCLIC-DI-AMP PHOSPHODIESTERASE GDPP"/>
    <property type="match status" value="1"/>
</dbReference>
<comment type="caution">
    <text evidence="10">The sequence shown here is derived from an EMBL/GenBank/DDBJ whole genome shotgun (WGS) entry which is preliminary data.</text>
</comment>
<protein>
    <recommendedName>
        <fullName evidence="6">Cyclic-di-AMP phosphodiesterase</fullName>
        <ecNumber evidence="6">3.1.4.-</ecNumber>
    </recommendedName>
</protein>
<dbReference type="AlphaFoldDB" id="A0AA43ZSQ1"/>
<keyword evidence="5 6" id="KW-0472">Membrane</keyword>
<evidence type="ECO:0000256" key="8">
    <source>
        <dbReference type="SAM" id="Phobius"/>
    </source>
</evidence>
<dbReference type="GO" id="GO:0003676">
    <property type="term" value="F:nucleic acid binding"/>
    <property type="evidence" value="ECO:0007669"/>
    <property type="project" value="UniProtKB-UniRule"/>
</dbReference>
<dbReference type="PIRSF" id="PIRSF026583">
    <property type="entry name" value="YybT"/>
    <property type="match status" value="1"/>
</dbReference>
<evidence type="ECO:0000256" key="4">
    <source>
        <dbReference type="ARBA" id="ARBA00022989"/>
    </source>
</evidence>
<dbReference type="PANTHER" id="PTHR47618">
    <property type="entry name" value="BIFUNCTIONAL OLIGORIBONUCLEASE AND PAP PHOSPHATASE NRNA"/>
    <property type="match status" value="1"/>
</dbReference>
<comment type="similarity">
    <text evidence="6">Belongs to the GdpP/PdeA phosphodiesterase family.</text>
</comment>
<dbReference type="EMBL" id="JAUNQW010000012">
    <property type="protein sequence ID" value="MDO5457472.1"/>
    <property type="molecule type" value="Genomic_DNA"/>
</dbReference>
<comment type="subcellular location">
    <subcellularLocation>
        <location evidence="1">Cell membrane</location>
        <topology evidence="1">Multi-pass membrane protein</topology>
    </subcellularLocation>
</comment>
<dbReference type="GO" id="GO:0046872">
    <property type="term" value="F:metal ion binding"/>
    <property type="evidence" value="ECO:0007669"/>
    <property type="project" value="UniProtKB-KW"/>
</dbReference>
<evidence type="ECO:0000256" key="2">
    <source>
        <dbReference type="ARBA" id="ARBA00022475"/>
    </source>
</evidence>
<feature type="binding site" evidence="7">
    <location>
        <position position="512"/>
    </location>
    <ligand>
        <name>Mn(2+)</name>
        <dbReference type="ChEBI" id="CHEBI:29035"/>
        <label>2</label>
    </ligand>
</feature>
<keyword evidence="11" id="KW-1185">Reference proteome</keyword>
<evidence type="ECO:0000256" key="7">
    <source>
        <dbReference type="PIRSR" id="PIRSR026583-50"/>
    </source>
</evidence>
<dbReference type="InterPro" id="IPR051319">
    <property type="entry name" value="Oligoribo/pAp-PDE_c-di-AMP_PDE"/>
</dbReference>
<dbReference type="GO" id="GO:0016787">
    <property type="term" value="F:hydrolase activity"/>
    <property type="evidence" value="ECO:0007669"/>
    <property type="project" value="UniProtKB-UniRule"/>
</dbReference>
<comment type="function">
    <text evidence="6">Has phosphodiesterase (PDE) activity against cyclic-di-AMP (c-di-AMP).</text>
</comment>
<feature type="binding site" evidence="7">
    <location>
        <position position="432"/>
    </location>
    <ligand>
        <name>Mn(2+)</name>
        <dbReference type="ChEBI" id="CHEBI:29035"/>
        <label>1</label>
    </ligand>
</feature>
<keyword evidence="2 6" id="KW-1003">Cell membrane</keyword>
<accession>A0AA43ZSQ1</accession>
<dbReference type="Pfam" id="PF01368">
    <property type="entry name" value="DHH"/>
    <property type="match status" value="1"/>
</dbReference>
<evidence type="ECO:0000313" key="11">
    <source>
        <dbReference type="Proteomes" id="UP001171751"/>
    </source>
</evidence>
<evidence type="ECO:0000259" key="9">
    <source>
        <dbReference type="PROSITE" id="PS50887"/>
    </source>
</evidence>
<dbReference type="Pfam" id="PF21370">
    <property type="entry name" value="PAS_GdpP"/>
    <property type="match status" value="1"/>
</dbReference>
<evidence type="ECO:0000256" key="5">
    <source>
        <dbReference type="ARBA" id="ARBA00023136"/>
    </source>
</evidence>
<dbReference type="Gene3D" id="3.10.310.30">
    <property type="match status" value="1"/>
</dbReference>
<keyword evidence="7" id="KW-0479">Metal-binding</keyword>
<feature type="binding site" evidence="7">
    <location>
        <position position="361"/>
    </location>
    <ligand>
        <name>Mn(2+)</name>
        <dbReference type="ChEBI" id="CHEBI:29035"/>
        <label>1</label>
    </ligand>
</feature>
<dbReference type="FunFam" id="3.90.1640.10:FF:000002">
    <property type="entry name" value="Cyclic-di-AMP phosphodiesterase"/>
    <property type="match status" value="1"/>
</dbReference>
<feature type="binding site" evidence="7">
    <location>
        <position position="432"/>
    </location>
    <ligand>
        <name>Mn(2+)</name>
        <dbReference type="ChEBI" id="CHEBI:29035"/>
        <label>2</label>
    </ligand>
</feature>
<dbReference type="InterPro" id="IPR038763">
    <property type="entry name" value="DHH_sf"/>
</dbReference>
<keyword evidence="3 8" id="KW-0812">Transmembrane</keyword>
<name>A0AA43ZSQ1_9LACT</name>
<dbReference type="Proteomes" id="UP001171751">
    <property type="component" value="Unassembled WGS sequence"/>
</dbReference>
<dbReference type="Gene3D" id="3.90.1640.10">
    <property type="entry name" value="inorganic pyrophosphatase (n-terminal core)"/>
    <property type="match status" value="1"/>
</dbReference>
<gene>
    <name evidence="10" type="ORF">Q4F26_03920</name>
</gene>
<dbReference type="EC" id="3.1.4.-" evidence="6"/>
<dbReference type="InterPro" id="IPR003156">
    <property type="entry name" value="DHHA1_dom"/>
</dbReference>
<feature type="binding site" evidence="7">
    <location>
        <position position="456"/>
    </location>
    <ligand>
        <name>Mn(2+)</name>
        <dbReference type="ChEBI" id="CHEBI:29035"/>
        <label>2</label>
    </ligand>
</feature>
<dbReference type="GO" id="GO:0005886">
    <property type="term" value="C:plasma membrane"/>
    <property type="evidence" value="ECO:0007669"/>
    <property type="project" value="UniProtKB-SubCell"/>
</dbReference>
<reference evidence="10" key="1">
    <citation type="submission" date="2023-07" db="EMBL/GenBank/DDBJ databases">
        <title>Between Cages and Wild: Unraveling the Impact of Captivity on Animal Microbiomes and Antimicrobial Resistance.</title>
        <authorList>
            <person name="Schmartz G.P."/>
            <person name="Rehner J."/>
            <person name="Schuff M.J."/>
            <person name="Becker S.L."/>
            <person name="Kravczyk M."/>
            <person name="Gurevich A."/>
            <person name="Francke R."/>
            <person name="Mueller R."/>
            <person name="Keller V."/>
            <person name="Keller A."/>
        </authorList>
    </citation>
    <scope>NUCLEOTIDE SEQUENCE</scope>
    <source>
        <strain evidence="10">S39M_St_73</strain>
    </source>
</reference>
<keyword evidence="7" id="KW-0464">Manganese</keyword>
<dbReference type="InterPro" id="IPR014528">
    <property type="entry name" value="GdpP/PdeA"/>
</dbReference>